<evidence type="ECO:0000256" key="1">
    <source>
        <dbReference type="SAM" id="SignalP"/>
    </source>
</evidence>
<dbReference type="Pfam" id="PF07027">
    <property type="entry name" value="DUF1318"/>
    <property type="match status" value="1"/>
</dbReference>
<proteinExistence type="predicted"/>
<evidence type="ECO:0000313" key="3">
    <source>
        <dbReference type="Proteomes" id="UP000595197"/>
    </source>
</evidence>
<dbReference type="InterPro" id="IPR008309">
    <property type="entry name" value="YdbL"/>
</dbReference>
<dbReference type="Proteomes" id="UP000595197">
    <property type="component" value="Chromosome"/>
</dbReference>
<sequence>MRRLLIVAALALGTGAAVPAVAQAPLDQAKQAGLVGERPDGLVGFVAGTVPADIRALVDRINAQRLDRYAQVARTNGASVESVQAVAGRQLIERTPAGQYVMTPSGDWRRK</sequence>
<accession>A0ABX7B0H8</accession>
<evidence type="ECO:0000313" key="2">
    <source>
        <dbReference type="EMBL" id="QQP87622.1"/>
    </source>
</evidence>
<dbReference type="PIRSF" id="PIRSF025560">
    <property type="entry name" value="UCP025560"/>
    <property type="match status" value="1"/>
</dbReference>
<name>A0ABX7B0H8_9PROT</name>
<reference evidence="2" key="1">
    <citation type="submission" date="2021-02" db="EMBL/GenBank/DDBJ databases">
        <title>Skermanella TT6 skin isolate.</title>
        <authorList>
            <person name="Lee K."/>
            <person name="Ganzorig M."/>
        </authorList>
    </citation>
    <scope>NUCLEOTIDE SEQUENCE</scope>
    <source>
        <strain evidence="2">TT6</strain>
    </source>
</reference>
<protein>
    <submittedName>
        <fullName evidence="2">YdbL family protein</fullName>
    </submittedName>
</protein>
<keyword evidence="3" id="KW-1185">Reference proteome</keyword>
<organism evidence="2 3">
    <name type="scientific">Skermanella cutis</name>
    <dbReference type="NCBI Taxonomy" id="2775420"/>
    <lineage>
        <taxon>Bacteria</taxon>
        <taxon>Pseudomonadati</taxon>
        <taxon>Pseudomonadota</taxon>
        <taxon>Alphaproteobacteria</taxon>
        <taxon>Rhodospirillales</taxon>
        <taxon>Azospirillaceae</taxon>
        <taxon>Skermanella</taxon>
    </lineage>
</organism>
<gene>
    <name evidence="2" type="ORF">IGS68_16110</name>
</gene>
<keyword evidence="1" id="KW-0732">Signal</keyword>
<dbReference type="EMBL" id="CP067420">
    <property type="protein sequence ID" value="QQP87622.1"/>
    <property type="molecule type" value="Genomic_DNA"/>
</dbReference>
<feature type="signal peptide" evidence="1">
    <location>
        <begin position="1"/>
        <end position="22"/>
    </location>
</feature>
<dbReference type="RefSeq" id="WP_201071097.1">
    <property type="nucleotide sequence ID" value="NZ_CP067420.1"/>
</dbReference>
<feature type="chain" id="PRO_5045894515" evidence="1">
    <location>
        <begin position="23"/>
        <end position="111"/>
    </location>
</feature>